<dbReference type="InterPro" id="IPR000740">
    <property type="entry name" value="GrpE"/>
</dbReference>
<dbReference type="RefSeq" id="WP_128505553.1">
    <property type="nucleotide sequence ID" value="NZ_QUAC01000070.1"/>
</dbReference>
<name>A0A371Q755_STRIH</name>
<dbReference type="GO" id="GO:0005737">
    <property type="term" value="C:cytoplasm"/>
    <property type="evidence" value="ECO:0007669"/>
    <property type="project" value="UniProtKB-SubCell"/>
</dbReference>
<dbReference type="CDD" id="cd00446">
    <property type="entry name" value="GrpE"/>
    <property type="match status" value="1"/>
</dbReference>
<feature type="compositionally biased region" description="Basic and acidic residues" evidence="6">
    <location>
        <begin position="33"/>
        <end position="43"/>
    </location>
</feature>
<dbReference type="OrthoDB" id="5191115at2"/>
<evidence type="ECO:0000313" key="7">
    <source>
        <dbReference type="EMBL" id="REK90546.1"/>
    </source>
</evidence>
<gene>
    <name evidence="3 7" type="primary">grpE</name>
    <name evidence="7" type="ORF">DY245_09550</name>
</gene>
<comment type="caution">
    <text evidence="7">The sequence shown here is derived from an EMBL/GenBank/DDBJ whole genome shotgun (WGS) entry which is preliminary data.</text>
</comment>
<evidence type="ECO:0000313" key="8">
    <source>
        <dbReference type="Proteomes" id="UP000262477"/>
    </source>
</evidence>
<dbReference type="GO" id="GO:0051087">
    <property type="term" value="F:protein-folding chaperone binding"/>
    <property type="evidence" value="ECO:0007669"/>
    <property type="project" value="InterPro"/>
</dbReference>
<sequence>MNRPTDDPGRRPPLVLVGHEPGDPPSPLPPHGARGEEGTDQDRGTPPGHDPAAAQPAAPEAGLRAELRERTADLQRLKAEYDNYRKRVHRDRLALGEIAVSNVLGRLLPVLDALAEATEQGEVTGGFGRVAQALDSELAGLGLQSFGTAGDPFDPVVHEAVLYTPTDEVDRTTCAAILRPGYRVGNHLLRPAEVAVAGPPDDGPMEAADAECTTTVTALTTVTTKKTSATSATSRWAGPRDS</sequence>
<dbReference type="SUPFAM" id="SSF58014">
    <property type="entry name" value="Coiled-coil domain of nucleotide exchange factor GrpE"/>
    <property type="match status" value="1"/>
</dbReference>
<reference evidence="7 8" key="1">
    <citation type="submission" date="2018-08" db="EMBL/GenBank/DDBJ databases">
        <title>Streptomyces NEAU-D10 sp. nov., a novel Actinomycete isolated from soil.</title>
        <authorList>
            <person name="Jin L."/>
        </authorList>
    </citation>
    <scope>NUCLEOTIDE SEQUENCE [LARGE SCALE GENOMIC DNA]</scope>
    <source>
        <strain evidence="7 8">NEAU-D10</strain>
    </source>
</reference>
<dbReference type="HAMAP" id="MF_01151">
    <property type="entry name" value="GrpE"/>
    <property type="match status" value="1"/>
</dbReference>
<dbReference type="GO" id="GO:0000774">
    <property type="term" value="F:adenyl-nucleotide exchange factor activity"/>
    <property type="evidence" value="ECO:0007669"/>
    <property type="project" value="InterPro"/>
</dbReference>
<evidence type="ECO:0000256" key="1">
    <source>
        <dbReference type="ARBA" id="ARBA00009054"/>
    </source>
</evidence>
<dbReference type="PANTHER" id="PTHR21237:SF23">
    <property type="entry name" value="GRPE PROTEIN HOMOLOG, MITOCHONDRIAL"/>
    <property type="match status" value="1"/>
</dbReference>
<evidence type="ECO:0000256" key="2">
    <source>
        <dbReference type="ARBA" id="ARBA00023186"/>
    </source>
</evidence>
<feature type="region of interest" description="Disordered" evidence="6">
    <location>
        <begin position="223"/>
        <end position="242"/>
    </location>
</feature>
<evidence type="ECO:0000256" key="5">
    <source>
        <dbReference type="RuleBase" id="RU004478"/>
    </source>
</evidence>
<accession>A0A371Q755</accession>
<keyword evidence="3 4" id="KW-0346">Stress response</keyword>
<dbReference type="PRINTS" id="PR00773">
    <property type="entry name" value="GRPEPROTEIN"/>
</dbReference>
<dbReference type="EMBL" id="QUAC01000070">
    <property type="protein sequence ID" value="REK90546.1"/>
    <property type="molecule type" value="Genomic_DNA"/>
</dbReference>
<dbReference type="InterPro" id="IPR013805">
    <property type="entry name" value="GrpE_CC"/>
</dbReference>
<dbReference type="PANTHER" id="PTHR21237">
    <property type="entry name" value="GRPE PROTEIN"/>
    <property type="match status" value="1"/>
</dbReference>
<feature type="region of interest" description="Disordered" evidence="6">
    <location>
        <begin position="1"/>
        <end position="61"/>
    </location>
</feature>
<dbReference type="GO" id="GO:0006457">
    <property type="term" value="P:protein folding"/>
    <property type="evidence" value="ECO:0007669"/>
    <property type="project" value="InterPro"/>
</dbReference>
<keyword evidence="3" id="KW-0963">Cytoplasm</keyword>
<dbReference type="InterPro" id="IPR009012">
    <property type="entry name" value="GrpE_head"/>
</dbReference>
<comment type="subcellular location">
    <subcellularLocation>
        <location evidence="3">Cytoplasm</location>
    </subcellularLocation>
</comment>
<comment type="function">
    <text evidence="3 4">Participates actively in the response to hyperosmotic and heat shock by preventing the aggregation of stress-denatured proteins, in association with DnaK and GrpE. It is the nucleotide exchange factor for DnaK and may function as a thermosensor. Unfolded proteins bind initially to DnaJ; upon interaction with the DnaJ-bound protein, DnaK hydrolyzes its bound ATP, resulting in the formation of a stable complex. GrpE releases ADP from DnaK; ATP binding to DnaK triggers the release of the substrate protein, thus completing the reaction cycle. Several rounds of ATP-dependent interactions between DnaJ, DnaK and GrpE are required for fully efficient folding.</text>
</comment>
<evidence type="ECO:0000256" key="3">
    <source>
        <dbReference type="HAMAP-Rule" id="MF_01151"/>
    </source>
</evidence>
<keyword evidence="2 3" id="KW-0143">Chaperone</keyword>
<dbReference type="SUPFAM" id="SSF51064">
    <property type="entry name" value="Head domain of nucleotide exchange factor GrpE"/>
    <property type="match status" value="1"/>
</dbReference>
<dbReference type="GO" id="GO:0051082">
    <property type="term" value="F:unfolded protein binding"/>
    <property type="evidence" value="ECO:0007669"/>
    <property type="project" value="TreeGrafter"/>
</dbReference>
<dbReference type="AlphaFoldDB" id="A0A371Q755"/>
<comment type="subunit">
    <text evidence="3">Homodimer.</text>
</comment>
<proteinExistence type="inferred from homology"/>
<protein>
    <recommendedName>
        <fullName evidence="3 4">Protein GrpE</fullName>
    </recommendedName>
    <alternativeName>
        <fullName evidence="3">HSP-70 cofactor</fullName>
    </alternativeName>
</protein>
<dbReference type="Gene3D" id="2.30.22.10">
    <property type="entry name" value="Head domain of nucleotide exchange factor GrpE"/>
    <property type="match status" value="1"/>
</dbReference>
<dbReference type="Gene3D" id="3.90.20.20">
    <property type="match status" value="1"/>
</dbReference>
<organism evidence="7 8">
    <name type="scientific">Streptomyces inhibens</name>
    <dbReference type="NCBI Taxonomy" id="2293571"/>
    <lineage>
        <taxon>Bacteria</taxon>
        <taxon>Bacillati</taxon>
        <taxon>Actinomycetota</taxon>
        <taxon>Actinomycetes</taxon>
        <taxon>Kitasatosporales</taxon>
        <taxon>Streptomycetaceae</taxon>
        <taxon>Streptomyces</taxon>
    </lineage>
</organism>
<keyword evidence="8" id="KW-1185">Reference proteome</keyword>
<dbReference type="Proteomes" id="UP000262477">
    <property type="component" value="Unassembled WGS sequence"/>
</dbReference>
<dbReference type="Pfam" id="PF01025">
    <property type="entry name" value="GrpE"/>
    <property type="match status" value="1"/>
</dbReference>
<evidence type="ECO:0000256" key="4">
    <source>
        <dbReference type="RuleBase" id="RU000639"/>
    </source>
</evidence>
<evidence type="ECO:0000256" key="6">
    <source>
        <dbReference type="SAM" id="MobiDB-lite"/>
    </source>
</evidence>
<feature type="compositionally biased region" description="Basic and acidic residues" evidence="6">
    <location>
        <begin position="1"/>
        <end position="10"/>
    </location>
</feature>
<dbReference type="GO" id="GO:0042803">
    <property type="term" value="F:protein homodimerization activity"/>
    <property type="evidence" value="ECO:0007669"/>
    <property type="project" value="InterPro"/>
</dbReference>
<comment type="similarity">
    <text evidence="1 3 5">Belongs to the GrpE family.</text>
</comment>
<feature type="compositionally biased region" description="Low complexity" evidence="6">
    <location>
        <begin position="223"/>
        <end position="234"/>
    </location>
</feature>
<dbReference type="PROSITE" id="PS01071">
    <property type="entry name" value="GRPE"/>
    <property type="match status" value="1"/>
</dbReference>
<feature type="compositionally biased region" description="Low complexity" evidence="6">
    <location>
        <begin position="46"/>
        <end position="61"/>
    </location>
</feature>